<evidence type="ECO:0000256" key="2">
    <source>
        <dbReference type="ARBA" id="ARBA00022578"/>
    </source>
</evidence>
<protein>
    <submittedName>
        <fullName evidence="7">TnpA</fullName>
    </submittedName>
</protein>
<evidence type="ECO:0000256" key="1">
    <source>
        <dbReference type="ARBA" id="ARBA00009402"/>
    </source>
</evidence>
<organism evidence="7 8">
    <name type="scientific">Simkania negevensis (strain ATCC VR-1471 / DSM 27360 / Z)</name>
    <dbReference type="NCBI Taxonomy" id="331113"/>
    <lineage>
        <taxon>Bacteria</taxon>
        <taxon>Pseudomonadati</taxon>
        <taxon>Chlamydiota</taxon>
        <taxon>Chlamydiia</taxon>
        <taxon>Parachlamydiales</taxon>
        <taxon>Simkaniaceae</taxon>
        <taxon>Simkania</taxon>
    </lineage>
</organism>
<dbReference type="InterPro" id="IPR002513">
    <property type="entry name" value="Tn3_Tnp_DDE_dom"/>
</dbReference>
<evidence type="ECO:0000313" key="8">
    <source>
        <dbReference type="Proteomes" id="UP000000496"/>
    </source>
</evidence>
<name>F8L2W6_SIMNZ</name>
<evidence type="ECO:0000259" key="5">
    <source>
        <dbReference type="Pfam" id="PF01526"/>
    </source>
</evidence>
<keyword evidence="4" id="KW-0233">DNA recombination</keyword>
<dbReference type="Proteomes" id="UP000000496">
    <property type="component" value="Plasmid pSn"/>
</dbReference>
<dbReference type="InterPro" id="IPR025296">
    <property type="entry name" value="DUF4158"/>
</dbReference>
<evidence type="ECO:0000313" key="7">
    <source>
        <dbReference type="EMBL" id="CCB87812.1"/>
    </source>
</evidence>
<dbReference type="RefSeq" id="WP_013935046.1">
    <property type="nucleotide sequence ID" value="NC_015710.1"/>
</dbReference>
<comment type="similarity">
    <text evidence="1">Belongs to the transposase 7 family.</text>
</comment>
<feature type="domain" description="DUF4158" evidence="6">
    <location>
        <begin position="5"/>
        <end position="165"/>
    </location>
</feature>
<dbReference type="eggNOG" id="COG4644">
    <property type="taxonomic scope" value="Bacteria"/>
</dbReference>
<accession>F8L2W6</accession>
<keyword evidence="7" id="KW-0614">Plasmid</keyword>
<gene>
    <name evidence="7" type="ordered locus">SNE_B24530</name>
</gene>
<dbReference type="GO" id="GO:0006313">
    <property type="term" value="P:DNA transposition"/>
    <property type="evidence" value="ECO:0007669"/>
    <property type="project" value="InterPro"/>
</dbReference>
<dbReference type="InterPro" id="IPR047653">
    <property type="entry name" value="Tn3-like_transpos"/>
</dbReference>
<dbReference type="GO" id="GO:0003677">
    <property type="term" value="F:DNA binding"/>
    <property type="evidence" value="ECO:0007669"/>
    <property type="project" value="UniProtKB-KW"/>
</dbReference>
<dbReference type="OrthoDB" id="51846at2"/>
<reference evidence="7 8" key="2">
    <citation type="journal article" date="2011" name="Mol. Biol. Evol.">
        <title>Unity in variety--the pan-genome of the Chlamydiae.</title>
        <authorList>
            <person name="Collingro A."/>
            <person name="Tischler P."/>
            <person name="Weinmaier T."/>
            <person name="Penz T."/>
            <person name="Heinz E."/>
            <person name="Brunham R.C."/>
            <person name="Read T.D."/>
            <person name="Bavoil P.M."/>
            <person name="Sachse K."/>
            <person name="Kahane S."/>
            <person name="Friedman M.G."/>
            <person name="Rattei T."/>
            <person name="Myers G.S."/>
            <person name="Horn M."/>
        </authorList>
    </citation>
    <scope>NUCLEOTIDE SEQUENCE [LARGE SCALE GENOMIC DNA]</scope>
    <source>
        <strain evidence="8">ATCC VR-1471 / Z</strain>
        <plasmid evidence="7 8">pSn</plasmid>
    </source>
</reference>
<dbReference type="EMBL" id="FR872581">
    <property type="protein sequence ID" value="CCB87812.1"/>
    <property type="molecule type" value="Genomic_DNA"/>
</dbReference>
<evidence type="ECO:0000256" key="4">
    <source>
        <dbReference type="ARBA" id="ARBA00023172"/>
    </source>
</evidence>
<reference key="1">
    <citation type="journal article" date="2011" name="Mol. Biol. Evol.">
        <title>Unity in variety -- the pan-genome of the Chlamydiae.</title>
        <authorList>
            <person name="Collingro A."/>
            <person name="Tischler P."/>
            <person name="Weinmaier T."/>
            <person name="Penz T."/>
            <person name="Heinz E."/>
            <person name="Brunham R.C."/>
            <person name="Read T.D."/>
            <person name="Bavoil P.M."/>
            <person name="Sachse K."/>
            <person name="Kahane S."/>
            <person name="Friedman M.G."/>
            <person name="Rattei T."/>
            <person name="Myers G.S.A."/>
            <person name="Horn M."/>
        </authorList>
    </citation>
    <scope>NUCLEOTIDE SEQUENCE</scope>
    <source>
        <strain>Z</strain>
    </source>
</reference>
<dbReference type="GO" id="GO:0004803">
    <property type="term" value="F:transposase activity"/>
    <property type="evidence" value="ECO:0007669"/>
    <property type="project" value="InterPro"/>
</dbReference>
<dbReference type="HOGENOM" id="CLU_009098_1_1_0"/>
<dbReference type="NCBIfam" id="NF033527">
    <property type="entry name" value="transpos_Tn3"/>
    <property type="match status" value="1"/>
</dbReference>
<keyword evidence="2" id="KW-0815">Transposition</keyword>
<keyword evidence="3" id="KW-0238">DNA-binding</keyword>
<sequence length="991" mass="115086">MVSVKRTAYPFLKKQLSEEELTTLYSLSQKELSLIYQNANGNSQRLTFAVLLKTSQVLHYFPNLQSAPHQLKAFLSKQLGLANEIILLAEANQKKTRSRYRKTIRKYLKRKPYKEEGIELLKAVITKAAYTMSDPADLINVAIEELVKERTELPAFSTLDRLTNHLRTQVHEEIYQGATKKLTTWQKSTLEKLLNVAPNEFISDFIRLKQTPNTPTLGHIRMWTERLEWIKKILDPNLFLQEVPFTKIRQFASEAHAYSIADMRGIAHEGKKFTLLLCLLHRSQMETVDALVDMFLRRMRRTENAAREELRLIQDKHRDWEESLISVLGEVLDHTKEEEDATFGKKVRKIFNDKGGVDTLKGIYEKVSAYHHNNYLSLLWPIHSKYRAVLFQLFDLIEIVSATQDQYLIQAFEFVKKYRHTHRKYLPLEIDLSFMSQRWFYFVQKRKKGKSFVDRRALEVCVFSYLEHSLLCGDIFVIGSEKYADYRAQLLPWEECDKKLGEYCGVVNLPTNSRDFVSQLKKRLARTIIEVDRSFPMNSEFTIDPNGIPHLKRQKAELPPEGLRAFEETILSKMPERHLLDILKYTDVWTGYTKNFGPPSGSDPKLSDSIRRYLLTIFGYGCNLGPTQTARHVPSIINYHTLRRINASHVNITKLEAALTNIINEYIRFEIPKFWGGGQAAIADGTHIELRENNLLGEQHIRYGGYGGIAYHHISDTYIALFSKFITCGVWEAVYIFDGLLQNKSDVHVDKVHADTQGQSEAVFGLSPFLAIKLMSRMRTWNDVTFYRPDPNFRCRHIDKLFTETVNWDLIETHWEDMMQVALSIQAGKVLPSMLLRKLGTRSRKNKLYLAFREVGRVERTLFLMQYISDPKFRREIQSETTKIESFNSFLDWISFGGPIVKDGDPEEQEKQLKYMNLVANAIMLSNVVDLTNVINQMIQEGKRVTPKLISKLSPYMRQHIRRFGQYTLDMDEKPEISKPTSIKFLGGNLK</sequence>
<evidence type="ECO:0000259" key="6">
    <source>
        <dbReference type="Pfam" id="PF13700"/>
    </source>
</evidence>
<feature type="domain" description="Tn3 transposase DDE" evidence="5">
    <location>
        <begin position="581"/>
        <end position="967"/>
    </location>
</feature>
<dbReference type="Pfam" id="PF13700">
    <property type="entry name" value="DUF4158"/>
    <property type="match status" value="1"/>
</dbReference>
<dbReference type="KEGG" id="sng:SNE_B24530"/>
<dbReference type="Pfam" id="PF01526">
    <property type="entry name" value="DDE_Tnp_Tn3"/>
    <property type="match status" value="1"/>
</dbReference>
<geneLocation type="plasmid" evidence="7 8">
    <name>pSn</name>
</geneLocation>
<evidence type="ECO:0000256" key="3">
    <source>
        <dbReference type="ARBA" id="ARBA00023125"/>
    </source>
</evidence>
<keyword evidence="8" id="KW-1185">Reference proteome</keyword>
<dbReference type="AlphaFoldDB" id="F8L2W6"/>
<proteinExistence type="inferred from homology"/>